<dbReference type="InterPro" id="IPR008217">
    <property type="entry name" value="Ccc1_fam"/>
</dbReference>
<reference evidence="7" key="1">
    <citation type="journal article" date="2019" name="Int. J. Syst. Evol. Microbiol.">
        <title>The Global Catalogue of Microorganisms (GCM) 10K type strain sequencing project: providing services to taxonomists for standard genome sequencing and annotation.</title>
        <authorList>
            <consortium name="The Broad Institute Genomics Platform"/>
            <consortium name="The Broad Institute Genome Sequencing Center for Infectious Disease"/>
            <person name="Wu L."/>
            <person name="Ma J."/>
        </authorList>
    </citation>
    <scope>NUCLEOTIDE SEQUENCE [LARGE SCALE GENOMIC DNA]</scope>
    <source>
        <strain evidence="7">KCTC 22558</strain>
    </source>
</reference>
<protein>
    <submittedName>
        <fullName evidence="6">Membrane protein</fullName>
    </submittedName>
</protein>
<dbReference type="CDD" id="cd02432">
    <property type="entry name" value="Nodulin-21_like_1"/>
    <property type="match status" value="1"/>
</dbReference>
<gene>
    <name evidence="6" type="ORF">GCM10008101_07770</name>
</gene>
<comment type="subcellular location">
    <subcellularLocation>
        <location evidence="1">Endomembrane system</location>
        <topology evidence="1">Multi-pass membrane protein</topology>
    </subcellularLocation>
</comment>
<keyword evidence="4 5" id="KW-0472">Membrane</keyword>
<dbReference type="EMBL" id="BMXY01000001">
    <property type="protein sequence ID" value="GGZ56774.1"/>
    <property type="molecule type" value="Genomic_DNA"/>
</dbReference>
<keyword evidence="7" id="KW-1185">Reference proteome</keyword>
<evidence type="ECO:0000313" key="6">
    <source>
        <dbReference type="EMBL" id="GGZ56774.1"/>
    </source>
</evidence>
<evidence type="ECO:0000256" key="4">
    <source>
        <dbReference type="ARBA" id="ARBA00023136"/>
    </source>
</evidence>
<dbReference type="PANTHER" id="PTHR31851">
    <property type="entry name" value="FE(2+)/MN(2+) TRANSPORTER PCL1"/>
    <property type="match status" value="1"/>
</dbReference>
<evidence type="ECO:0000256" key="3">
    <source>
        <dbReference type="ARBA" id="ARBA00022989"/>
    </source>
</evidence>
<dbReference type="Proteomes" id="UP000643403">
    <property type="component" value="Unassembled WGS sequence"/>
</dbReference>
<keyword evidence="2 5" id="KW-0812">Transmembrane</keyword>
<keyword evidence="3 5" id="KW-1133">Transmembrane helix</keyword>
<name>A0ABQ3BYS2_9GAMM</name>
<accession>A0ABQ3BYS2</accession>
<sequence>MPPSHTERHRTAHIGWLRAAVLGANDGIISTASLMVGIAASGASPGVILTAGVAGLTAGAMSMAAGEYVSVQSQADTERADISREKRELETQPEFERAELVQIYRQRGLDAELAARVADQLMAHDAIGTHVRDELGITETLRARPVQAALASAGSFAAGALLPILAATLAPETATAWITGLSLATLTTLGGLAAYVGGASVPKGAIRVVVGGALAMAISAAVGRLFGVTA</sequence>
<feature type="transmembrane region" description="Helical" evidence="5">
    <location>
        <begin position="208"/>
        <end position="227"/>
    </location>
</feature>
<organism evidence="6 7">
    <name type="scientific">Cognatilysobacter xinjiangensis</name>
    <dbReference type="NCBI Taxonomy" id="546892"/>
    <lineage>
        <taxon>Bacteria</taxon>
        <taxon>Pseudomonadati</taxon>
        <taxon>Pseudomonadota</taxon>
        <taxon>Gammaproteobacteria</taxon>
        <taxon>Lysobacterales</taxon>
        <taxon>Lysobacteraceae</taxon>
        <taxon>Cognatilysobacter</taxon>
    </lineage>
</organism>
<feature type="transmembrane region" description="Helical" evidence="5">
    <location>
        <begin position="148"/>
        <end position="170"/>
    </location>
</feature>
<evidence type="ECO:0000256" key="5">
    <source>
        <dbReference type="SAM" id="Phobius"/>
    </source>
</evidence>
<dbReference type="RefSeq" id="WP_189447048.1">
    <property type="nucleotide sequence ID" value="NZ_BMXY01000001.1"/>
</dbReference>
<evidence type="ECO:0000313" key="7">
    <source>
        <dbReference type="Proteomes" id="UP000643403"/>
    </source>
</evidence>
<evidence type="ECO:0000256" key="2">
    <source>
        <dbReference type="ARBA" id="ARBA00022692"/>
    </source>
</evidence>
<proteinExistence type="predicted"/>
<dbReference type="Pfam" id="PF01988">
    <property type="entry name" value="VIT1"/>
    <property type="match status" value="1"/>
</dbReference>
<evidence type="ECO:0000256" key="1">
    <source>
        <dbReference type="ARBA" id="ARBA00004127"/>
    </source>
</evidence>
<feature type="transmembrane region" description="Helical" evidence="5">
    <location>
        <begin position="176"/>
        <end position="196"/>
    </location>
</feature>
<comment type="caution">
    <text evidence="6">The sequence shown here is derived from an EMBL/GenBank/DDBJ whole genome shotgun (WGS) entry which is preliminary data.</text>
</comment>